<evidence type="ECO:0000313" key="1">
    <source>
        <dbReference type="EMBL" id="JAH84630.1"/>
    </source>
</evidence>
<name>A0A0E9W4V9_ANGAN</name>
<reference evidence="1" key="2">
    <citation type="journal article" date="2015" name="Fish Shellfish Immunol.">
        <title>Early steps in the European eel (Anguilla anguilla)-Vibrio vulnificus interaction in the gills: Role of the RtxA13 toxin.</title>
        <authorList>
            <person name="Callol A."/>
            <person name="Pajuelo D."/>
            <person name="Ebbesson L."/>
            <person name="Teles M."/>
            <person name="MacKenzie S."/>
            <person name="Amaro C."/>
        </authorList>
    </citation>
    <scope>NUCLEOTIDE SEQUENCE</scope>
</reference>
<proteinExistence type="predicted"/>
<accession>A0A0E9W4V9</accession>
<protein>
    <submittedName>
        <fullName evidence="1">Uncharacterized protein</fullName>
    </submittedName>
</protein>
<organism evidence="1">
    <name type="scientific">Anguilla anguilla</name>
    <name type="common">European freshwater eel</name>
    <name type="synonym">Muraena anguilla</name>
    <dbReference type="NCBI Taxonomy" id="7936"/>
    <lineage>
        <taxon>Eukaryota</taxon>
        <taxon>Metazoa</taxon>
        <taxon>Chordata</taxon>
        <taxon>Craniata</taxon>
        <taxon>Vertebrata</taxon>
        <taxon>Euteleostomi</taxon>
        <taxon>Actinopterygii</taxon>
        <taxon>Neopterygii</taxon>
        <taxon>Teleostei</taxon>
        <taxon>Anguilliformes</taxon>
        <taxon>Anguillidae</taxon>
        <taxon>Anguilla</taxon>
    </lineage>
</organism>
<dbReference type="EMBL" id="GBXM01023947">
    <property type="protein sequence ID" value="JAH84630.1"/>
    <property type="molecule type" value="Transcribed_RNA"/>
</dbReference>
<dbReference type="AlphaFoldDB" id="A0A0E9W4V9"/>
<reference evidence="1" key="1">
    <citation type="submission" date="2014-11" db="EMBL/GenBank/DDBJ databases">
        <authorList>
            <person name="Amaro Gonzalez C."/>
        </authorList>
    </citation>
    <scope>NUCLEOTIDE SEQUENCE</scope>
</reference>
<sequence length="59" mass="6890">MKHAVLNRNFMKGCIVLQMCHINQDQSMFFEVKDGCKLKKKKRKSLIILKPKPVKIVFG</sequence>